<reference evidence="10" key="2">
    <citation type="journal article" date="2019" name="MicrobiologyOpen">
        <title>High-quality draft genome sequence of Gaiella occulta isolated from a 150 meter deep mineral water borehole and comparison with the genome sequences of other deep-branching lineages of the phylum Actinobacteria.</title>
        <authorList>
            <person name="Severino R."/>
            <person name="Froufe H.J.C."/>
            <person name="Barroso C."/>
            <person name="Albuquerque L."/>
            <person name="Lobo-da-Cunha A."/>
            <person name="da Costa M.S."/>
            <person name="Egas C."/>
        </authorList>
    </citation>
    <scope>NUCLEOTIDE SEQUENCE [LARGE SCALE GENOMIC DNA]</scope>
    <source>
        <strain evidence="10">F2-233</strain>
    </source>
</reference>
<keyword evidence="7" id="KW-0460">Magnesium</keyword>
<feature type="binding site" evidence="7">
    <location>
        <position position="144"/>
    </location>
    <ligand>
        <name>Mg(2+)</name>
        <dbReference type="ChEBI" id="CHEBI:18420"/>
    </ligand>
</feature>
<feature type="transmembrane region" description="Helical" evidence="8">
    <location>
        <begin position="216"/>
        <end position="249"/>
    </location>
</feature>
<evidence type="ECO:0000256" key="2">
    <source>
        <dbReference type="ARBA" id="ARBA00022475"/>
    </source>
</evidence>
<feature type="transmembrane region" description="Helical" evidence="8">
    <location>
        <begin position="72"/>
        <end position="90"/>
    </location>
</feature>
<dbReference type="PANTHER" id="PTHR22926">
    <property type="entry name" value="PHOSPHO-N-ACETYLMURAMOYL-PENTAPEPTIDE-TRANSFERASE"/>
    <property type="match status" value="1"/>
</dbReference>
<dbReference type="Pfam" id="PF00953">
    <property type="entry name" value="Glycos_transf_4"/>
    <property type="match status" value="1"/>
</dbReference>
<feature type="transmembrane region" description="Helical" evidence="8">
    <location>
        <begin position="287"/>
        <end position="307"/>
    </location>
</feature>
<proteinExistence type="predicted"/>
<feature type="transmembrane region" description="Helical" evidence="8">
    <location>
        <begin position="152"/>
        <end position="169"/>
    </location>
</feature>
<dbReference type="CDD" id="cd06853">
    <property type="entry name" value="GT_WecA_like"/>
    <property type="match status" value="1"/>
</dbReference>
<protein>
    <submittedName>
        <fullName evidence="9">Glycosyl transferase family 4</fullName>
    </submittedName>
</protein>
<dbReference type="InterPro" id="IPR036291">
    <property type="entry name" value="NAD(P)-bd_dom_sf"/>
</dbReference>
<comment type="cofactor">
    <cofactor evidence="7">
        <name>Mg(2+)</name>
        <dbReference type="ChEBI" id="CHEBI:18420"/>
    </cofactor>
</comment>
<dbReference type="GO" id="GO:0016780">
    <property type="term" value="F:phosphotransferase activity, for other substituted phosphate groups"/>
    <property type="evidence" value="ECO:0007669"/>
    <property type="project" value="InterPro"/>
</dbReference>
<evidence type="ECO:0000256" key="7">
    <source>
        <dbReference type="PIRSR" id="PIRSR600715-1"/>
    </source>
</evidence>
<feature type="transmembrane region" description="Helical" evidence="8">
    <location>
        <begin position="47"/>
        <end position="65"/>
    </location>
</feature>
<dbReference type="PANTHER" id="PTHR22926:SF3">
    <property type="entry name" value="UNDECAPRENYL-PHOSPHATE ALPHA-N-ACETYLGLUCOSAMINYL 1-PHOSPHATE TRANSFERASE"/>
    <property type="match status" value="1"/>
</dbReference>
<evidence type="ECO:0000256" key="6">
    <source>
        <dbReference type="ARBA" id="ARBA00023136"/>
    </source>
</evidence>
<feature type="transmembrane region" description="Helical" evidence="8">
    <location>
        <begin position="126"/>
        <end position="146"/>
    </location>
</feature>
<keyword evidence="4 8" id="KW-0812">Transmembrane</keyword>
<keyword evidence="10" id="KW-1185">Reference proteome</keyword>
<reference evidence="9 10" key="1">
    <citation type="submission" date="2018-07" db="EMBL/GenBank/DDBJ databases">
        <title>High-quality-draft genome sequence of Gaiella occulta.</title>
        <authorList>
            <person name="Severino R."/>
            <person name="Froufe H.J.C."/>
            <person name="Rainey F.A."/>
            <person name="Barroso C."/>
            <person name="Albuquerque L."/>
            <person name="Lobo-Da-Cunha A."/>
            <person name="Da Costa M.S."/>
            <person name="Egas C."/>
        </authorList>
    </citation>
    <scope>NUCLEOTIDE SEQUENCE [LARGE SCALE GENOMIC DNA]</scope>
    <source>
        <strain evidence="9 10">F2-233</strain>
    </source>
</reference>
<feature type="transmembrane region" description="Helical" evidence="8">
    <location>
        <begin position="102"/>
        <end position="119"/>
    </location>
</feature>
<sequence length="603" mass="63150">MRAAVTIAALPVASTVLWGLLRSSFRGRLVAAPTGERWHDRPTPTFGGAGIFAGIAAAAGAAVAAGAVEASWTLAGVLAGCAVLFAAGLIDDMRHLSPAAKLAAQFLAAGLAVSSGLRVDLIGNDVVATVVALVWLVGMTNAFNLLDNMDGLAATLATVACAYFAIDAVTVHPNRLVLVLALSLGFACAGFLPFNLRPGGDALVFMGDSGSQVLGFLLAALGLAASWTTAGTTVATMLLPLLVLAIPILDTTLVTIVRIAERRPVTQGGKDHTSHRLVYFGLSERKAVGLLAIIAVALGATSVAYNVLDDPRITAVGVLLTFVLLVQFGGFLSDLDERRRRGQVGDTSLRRALTFEPRRLVEVLVDFVAVCASFLLSYLVVVGGEGTDLQRSVFLGSLPVVLGMRYVVFVAFRVYRRVWRYAAPRDALAIATAVAISEVLAFGVVVATRPLGDFPARVFAVDAVVCAAIVSASRLALRLAPELAGLRARGARRRVIVVGAGRAGRSLVRELREDTSARVVAFIDDNPALRGRRVQGVGVIGGTHEIASALETTGAREVLVSIPNAPDDRLERIVLACADAAVPCRFVHRRTETMAPCAEATAE</sequence>
<feature type="transmembrane region" description="Helical" evidence="8">
    <location>
        <begin position="176"/>
        <end position="196"/>
    </location>
</feature>
<dbReference type="GO" id="GO:0005886">
    <property type="term" value="C:plasma membrane"/>
    <property type="evidence" value="ECO:0007669"/>
    <property type="project" value="UniProtKB-SubCell"/>
</dbReference>
<gene>
    <name evidence="9" type="ORF">Gocc_1890</name>
</gene>
<evidence type="ECO:0000313" key="9">
    <source>
        <dbReference type="EMBL" id="RDI74314.1"/>
    </source>
</evidence>
<comment type="subcellular location">
    <subcellularLocation>
        <location evidence="1">Cell membrane</location>
        <topology evidence="1">Multi-pass membrane protein</topology>
    </subcellularLocation>
</comment>
<dbReference type="GO" id="GO:0071555">
    <property type="term" value="P:cell wall organization"/>
    <property type="evidence" value="ECO:0007669"/>
    <property type="project" value="TreeGrafter"/>
</dbReference>
<dbReference type="SUPFAM" id="SSF51735">
    <property type="entry name" value="NAD(P)-binding Rossmann-fold domains"/>
    <property type="match status" value="1"/>
</dbReference>
<keyword evidence="5 8" id="KW-1133">Transmembrane helix</keyword>
<dbReference type="AlphaFoldDB" id="A0A7M2YWQ1"/>
<evidence type="ECO:0000256" key="8">
    <source>
        <dbReference type="SAM" id="Phobius"/>
    </source>
</evidence>
<dbReference type="Pfam" id="PF13727">
    <property type="entry name" value="CoA_binding_3"/>
    <property type="match status" value="1"/>
</dbReference>
<evidence type="ECO:0000256" key="3">
    <source>
        <dbReference type="ARBA" id="ARBA00022679"/>
    </source>
</evidence>
<feature type="transmembrane region" description="Helical" evidence="8">
    <location>
        <begin position="393"/>
        <end position="415"/>
    </location>
</feature>
<comment type="caution">
    <text evidence="9">The sequence shown here is derived from an EMBL/GenBank/DDBJ whole genome shotgun (WGS) entry which is preliminary data.</text>
</comment>
<feature type="transmembrane region" description="Helical" evidence="8">
    <location>
        <begin position="427"/>
        <end position="448"/>
    </location>
</feature>
<keyword evidence="6 8" id="KW-0472">Membrane</keyword>
<dbReference type="InterPro" id="IPR000715">
    <property type="entry name" value="Glycosyl_transferase_4"/>
</dbReference>
<feature type="binding site" evidence="7">
    <location>
        <position position="208"/>
    </location>
    <ligand>
        <name>Mg(2+)</name>
        <dbReference type="ChEBI" id="CHEBI:18420"/>
    </ligand>
</feature>
<dbReference type="Proteomes" id="UP000254134">
    <property type="component" value="Unassembled WGS sequence"/>
</dbReference>
<feature type="transmembrane region" description="Helical" evidence="8">
    <location>
        <begin position="313"/>
        <end position="332"/>
    </location>
</feature>
<evidence type="ECO:0000256" key="5">
    <source>
        <dbReference type="ARBA" id="ARBA00022989"/>
    </source>
</evidence>
<keyword evidence="3 9" id="KW-0808">Transferase</keyword>
<dbReference type="Gene3D" id="3.40.50.720">
    <property type="entry name" value="NAD(P)-binding Rossmann-like Domain"/>
    <property type="match status" value="1"/>
</dbReference>
<dbReference type="RefSeq" id="WP_181813536.1">
    <property type="nucleotide sequence ID" value="NZ_QQZY01000004.1"/>
</dbReference>
<keyword evidence="7" id="KW-0479">Metal-binding</keyword>
<dbReference type="GO" id="GO:0046872">
    <property type="term" value="F:metal ion binding"/>
    <property type="evidence" value="ECO:0007669"/>
    <property type="project" value="UniProtKB-KW"/>
</dbReference>
<dbReference type="EMBL" id="QQZY01000004">
    <property type="protein sequence ID" value="RDI74314.1"/>
    <property type="molecule type" value="Genomic_DNA"/>
</dbReference>
<feature type="transmembrane region" description="Helical" evidence="8">
    <location>
        <begin position="360"/>
        <end position="381"/>
    </location>
</feature>
<evidence type="ECO:0000256" key="1">
    <source>
        <dbReference type="ARBA" id="ARBA00004651"/>
    </source>
</evidence>
<organism evidence="9 10">
    <name type="scientific">Gaiella occulta</name>
    <dbReference type="NCBI Taxonomy" id="1002870"/>
    <lineage>
        <taxon>Bacteria</taxon>
        <taxon>Bacillati</taxon>
        <taxon>Actinomycetota</taxon>
        <taxon>Thermoleophilia</taxon>
        <taxon>Gaiellales</taxon>
        <taxon>Gaiellaceae</taxon>
        <taxon>Gaiella</taxon>
    </lineage>
</organism>
<accession>A0A7M2YWQ1</accession>
<dbReference type="GO" id="GO:0009103">
    <property type="term" value="P:lipopolysaccharide biosynthetic process"/>
    <property type="evidence" value="ECO:0007669"/>
    <property type="project" value="TreeGrafter"/>
</dbReference>
<evidence type="ECO:0000313" key="10">
    <source>
        <dbReference type="Proteomes" id="UP000254134"/>
    </source>
</evidence>
<dbReference type="GO" id="GO:0044038">
    <property type="term" value="P:cell wall macromolecule biosynthetic process"/>
    <property type="evidence" value="ECO:0007669"/>
    <property type="project" value="TreeGrafter"/>
</dbReference>
<keyword evidence="2" id="KW-1003">Cell membrane</keyword>
<evidence type="ECO:0000256" key="4">
    <source>
        <dbReference type="ARBA" id="ARBA00022692"/>
    </source>
</evidence>
<name>A0A7M2YWQ1_9ACTN</name>